<sequence length="180" mass="21110">MMDLIKWSLDAIRSSSKELSWMEERRLEWAPLLASRLRYLIDGAPFIVICDEDRDWFESYLLRSINRKGSHRPILPFISLKSLYPRLNDINSKEEISLLDDMLSISFPNGFVYFYIGKSSSKLCAIAKNRASSYMWLFDEQAENSFYLSSTDENLDFKLLSMFRLFDRTIDAVLFGQVEL</sequence>
<protein>
    <submittedName>
        <fullName evidence="1">HobA family DNA replication regulator</fullName>
    </submittedName>
</protein>
<proteinExistence type="predicted"/>
<organism evidence="1 2">
    <name type="scientific">Campylobacter vicugnae</name>
    <dbReference type="NCBI Taxonomy" id="1660076"/>
    <lineage>
        <taxon>Bacteria</taxon>
        <taxon>Pseudomonadati</taxon>
        <taxon>Campylobacterota</taxon>
        <taxon>Epsilonproteobacteria</taxon>
        <taxon>Campylobacterales</taxon>
        <taxon>Campylobacteraceae</taxon>
        <taxon>Campylobacter</taxon>
    </lineage>
</organism>
<dbReference type="InterPro" id="IPR038381">
    <property type="entry name" value="HobA_sf"/>
</dbReference>
<dbReference type="EMBL" id="CP144916">
    <property type="protein sequence ID" value="WWC42605.1"/>
    <property type="molecule type" value="Genomic_DNA"/>
</dbReference>
<dbReference type="InterPro" id="IPR021011">
    <property type="entry name" value="HobA"/>
</dbReference>
<accession>A0ABZ2EA67</accession>
<evidence type="ECO:0000313" key="2">
    <source>
        <dbReference type="Proteomes" id="UP001318120"/>
    </source>
</evidence>
<reference evidence="1 2" key="1">
    <citation type="journal article" date="2017" name="Genome Biol. Evol.">
        <title>Comparative Genomic Analysis Identifies a Campylobacter Clade Deficient in Selenium Metabolism.</title>
        <authorList>
            <person name="Miller W.G."/>
            <person name="Yee E."/>
            <person name="Lopes B.S."/>
            <person name="Chapman M.H."/>
            <person name="Huynh S."/>
            <person name="Bono J.L."/>
            <person name="Parker C.T."/>
            <person name="Strachan N.J.C."/>
            <person name="Forbes K.J."/>
        </authorList>
    </citation>
    <scope>NUCLEOTIDE SEQUENCE [LARGE SCALE GENOMIC DNA]</scope>
    <source>
        <strain evidence="1 2">RM9261</strain>
    </source>
</reference>
<dbReference type="Pfam" id="PF12163">
    <property type="entry name" value="HobA"/>
    <property type="match status" value="1"/>
</dbReference>
<dbReference type="GeneID" id="93113306"/>
<dbReference type="Proteomes" id="UP001318120">
    <property type="component" value="Chromosome"/>
</dbReference>
<name>A0ABZ2EA67_9BACT</name>
<gene>
    <name evidence="1" type="ORF">CVIC9261_04310</name>
</gene>
<dbReference type="RefSeq" id="WP_086257030.1">
    <property type="nucleotide sequence ID" value="NZ_CP018791.1"/>
</dbReference>
<dbReference type="Gene3D" id="3.40.50.11670">
    <property type="entry name" value="DNA replication regulator HobA"/>
    <property type="match status" value="1"/>
</dbReference>
<keyword evidence="2" id="KW-1185">Reference proteome</keyword>
<evidence type="ECO:0000313" key="1">
    <source>
        <dbReference type="EMBL" id="WWC42605.1"/>
    </source>
</evidence>